<dbReference type="EMBL" id="QYTW02000006">
    <property type="protein sequence ID" value="RST60157.1"/>
    <property type="molecule type" value="Genomic_DNA"/>
</dbReference>
<dbReference type="InterPro" id="IPR014284">
    <property type="entry name" value="RNA_pol_sigma-70_dom"/>
</dbReference>
<dbReference type="Gene3D" id="1.20.140.160">
    <property type="match status" value="1"/>
</dbReference>
<dbReference type="InterPro" id="IPR007630">
    <property type="entry name" value="RNA_pol_sigma70_r4"/>
</dbReference>
<dbReference type="OrthoDB" id="2450987at2"/>
<organism evidence="6 7">
    <name type="scientific">Siminovitchia terrae</name>
    <name type="common">Bacillus terrae</name>
    <dbReference type="NCBI Taxonomy" id="1914933"/>
    <lineage>
        <taxon>Bacteria</taxon>
        <taxon>Bacillati</taxon>
        <taxon>Bacillota</taxon>
        <taxon>Bacilli</taxon>
        <taxon>Bacillales</taxon>
        <taxon>Bacillaceae</taxon>
        <taxon>Siminovitchia</taxon>
    </lineage>
</organism>
<evidence type="ECO:0000256" key="1">
    <source>
        <dbReference type="ARBA" id="ARBA00023015"/>
    </source>
</evidence>
<evidence type="ECO:0000256" key="4">
    <source>
        <dbReference type="ARBA" id="ARBA00023163"/>
    </source>
</evidence>
<dbReference type="Proteomes" id="UP000287296">
    <property type="component" value="Unassembled WGS sequence"/>
</dbReference>
<sequence>MREKDKVEKFYETYEKTLNNSLVKSFLQIKENQQLLEKAIWEPTEENTKALDNKFREFYLKIRLIKYVSNLIYFYTIDFDKRINKRNQRYNLILDGNANDSNENSTILINNYASSNSTEQDYFNKDTQPFNELIENEKLYEIYNQLTDKQKQILEMIYVRGFTNKEVADYFEESPQNISNLHKRALQRIKEYLLEKGR</sequence>
<dbReference type="PANTHER" id="PTHR30385">
    <property type="entry name" value="SIGMA FACTOR F FLAGELLAR"/>
    <property type="match status" value="1"/>
</dbReference>
<keyword evidence="4" id="KW-0804">Transcription</keyword>
<dbReference type="NCBIfam" id="TIGR02937">
    <property type="entry name" value="sigma70-ECF"/>
    <property type="match status" value="1"/>
</dbReference>
<dbReference type="PANTHER" id="PTHR30385:SF7">
    <property type="entry name" value="RNA POLYMERASE SIGMA FACTOR FLIA"/>
    <property type="match status" value="1"/>
</dbReference>
<evidence type="ECO:0000259" key="5">
    <source>
        <dbReference type="Pfam" id="PF04545"/>
    </source>
</evidence>
<evidence type="ECO:0000256" key="2">
    <source>
        <dbReference type="ARBA" id="ARBA00023082"/>
    </source>
</evidence>
<dbReference type="RefSeq" id="WP_120117200.1">
    <property type="nucleotide sequence ID" value="NZ_QYTW02000006.1"/>
</dbReference>
<dbReference type="AlphaFoldDB" id="A0A429X9J7"/>
<keyword evidence="1" id="KW-0805">Transcription regulation</keyword>
<dbReference type="SUPFAM" id="SSF88659">
    <property type="entry name" value="Sigma3 and sigma4 domains of RNA polymerase sigma factors"/>
    <property type="match status" value="1"/>
</dbReference>
<keyword evidence="3" id="KW-0238">DNA-binding</keyword>
<dbReference type="CDD" id="cd06171">
    <property type="entry name" value="Sigma70_r4"/>
    <property type="match status" value="1"/>
</dbReference>
<evidence type="ECO:0000313" key="7">
    <source>
        <dbReference type="Proteomes" id="UP000287296"/>
    </source>
</evidence>
<evidence type="ECO:0000256" key="3">
    <source>
        <dbReference type="ARBA" id="ARBA00023125"/>
    </source>
</evidence>
<name>A0A429X9J7_SIMTE</name>
<gene>
    <name evidence="6" type="ORF">D5F11_008860</name>
</gene>
<accession>A0A429X9J7</accession>
<reference evidence="6 7" key="1">
    <citation type="submission" date="2018-12" db="EMBL/GenBank/DDBJ databases">
        <authorList>
            <person name="Sun L."/>
            <person name="Chen Z."/>
        </authorList>
    </citation>
    <scope>NUCLEOTIDE SEQUENCE [LARGE SCALE GENOMIC DNA]</scope>
    <source>
        <strain evidence="6 7">LMG 29736</strain>
    </source>
</reference>
<dbReference type="GO" id="GO:0003677">
    <property type="term" value="F:DNA binding"/>
    <property type="evidence" value="ECO:0007669"/>
    <property type="project" value="UniProtKB-KW"/>
</dbReference>
<keyword evidence="2" id="KW-0731">Sigma factor</keyword>
<dbReference type="GO" id="GO:0006352">
    <property type="term" value="P:DNA-templated transcription initiation"/>
    <property type="evidence" value="ECO:0007669"/>
    <property type="project" value="InterPro"/>
</dbReference>
<feature type="domain" description="RNA polymerase sigma-70 region 4" evidence="5">
    <location>
        <begin position="145"/>
        <end position="191"/>
    </location>
</feature>
<evidence type="ECO:0000313" key="6">
    <source>
        <dbReference type="EMBL" id="RST60157.1"/>
    </source>
</evidence>
<proteinExistence type="predicted"/>
<protein>
    <submittedName>
        <fullName evidence="6">Sigma-70 family RNA polymerase sigma factor</fullName>
    </submittedName>
</protein>
<comment type="caution">
    <text evidence="6">The sequence shown here is derived from an EMBL/GenBank/DDBJ whole genome shotgun (WGS) entry which is preliminary data.</text>
</comment>
<dbReference type="InterPro" id="IPR013324">
    <property type="entry name" value="RNA_pol_sigma_r3/r4-like"/>
</dbReference>
<dbReference type="GO" id="GO:0016987">
    <property type="term" value="F:sigma factor activity"/>
    <property type="evidence" value="ECO:0007669"/>
    <property type="project" value="UniProtKB-KW"/>
</dbReference>
<dbReference type="Pfam" id="PF04545">
    <property type="entry name" value="Sigma70_r4"/>
    <property type="match status" value="1"/>
</dbReference>